<comment type="cofactor">
    <cofactor evidence="1 9">
        <name>Fe(3+)</name>
        <dbReference type="ChEBI" id="CHEBI:29034"/>
    </cofactor>
</comment>
<dbReference type="KEGG" id="bgo:BM43_5972"/>
<dbReference type="Pfam" id="PF00301">
    <property type="entry name" value="Rubredoxin"/>
    <property type="match status" value="1"/>
</dbReference>
<protein>
    <recommendedName>
        <fullName evidence="9">Rubredoxin</fullName>
    </recommendedName>
</protein>
<dbReference type="SUPFAM" id="SSF57802">
    <property type="entry name" value="Rubredoxin-like"/>
    <property type="match status" value="1"/>
</dbReference>
<dbReference type="GO" id="GO:0009055">
    <property type="term" value="F:electron transfer activity"/>
    <property type="evidence" value="ECO:0007669"/>
    <property type="project" value="TreeGrafter"/>
</dbReference>
<proteinExistence type="inferred from homology"/>
<dbReference type="InterPro" id="IPR050526">
    <property type="entry name" value="Rubredoxin_ET"/>
</dbReference>
<comment type="function">
    <text evidence="2">Involved in the hydrocarbon hydroxylating system, which transfers electrons from NADH to rubredoxin reductase and then through rubredoxin to alkane 1 monooxygenase.</text>
</comment>
<gene>
    <name evidence="11" type="ORF">DM48_1793</name>
</gene>
<feature type="domain" description="Rubredoxin-like" evidence="10">
    <location>
        <begin position="94"/>
        <end position="145"/>
    </location>
</feature>
<keyword evidence="7 9" id="KW-0249">Electron transport</keyword>
<dbReference type="EMBL" id="JPGG01000016">
    <property type="protein sequence ID" value="KGC15603.1"/>
    <property type="molecule type" value="Genomic_DNA"/>
</dbReference>
<evidence type="ECO:0000256" key="9">
    <source>
        <dbReference type="RuleBase" id="RU003820"/>
    </source>
</evidence>
<evidence type="ECO:0000256" key="3">
    <source>
        <dbReference type="ARBA" id="ARBA00004933"/>
    </source>
</evidence>
<dbReference type="Gene3D" id="2.20.28.10">
    <property type="match status" value="1"/>
</dbReference>
<dbReference type="GO" id="GO:0005506">
    <property type="term" value="F:iron ion binding"/>
    <property type="evidence" value="ECO:0007669"/>
    <property type="project" value="UniProtKB-UniRule"/>
</dbReference>
<evidence type="ECO:0000313" key="11">
    <source>
        <dbReference type="EMBL" id="KGC15603.1"/>
    </source>
</evidence>
<dbReference type="PANTHER" id="PTHR47627">
    <property type="entry name" value="RUBREDOXIN"/>
    <property type="match status" value="1"/>
</dbReference>
<accession>A0AAW3F4K7</accession>
<dbReference type="InterPro" id="IPR024935">
    <property type="entry name" value="Rubredoxin_dom"/>
</dbReference>
<evidence type="ECO:0000259" key="10">
    <source>
        <dbReference type="PROSITE" id="PS50903"/>
    </source>
</evidence>
<evidence type="ECO:0000256" key="7">
    <source>
        <dbReference type="ARBA" id="ARBA00022982"/>
    </source>
</evidence>
<dbReference type="CDD" id="cd00730">
    <property type="entry name" value="rubredoxin"/>
    <property type="match status" value="1"/>
</dbReference>
<comment type="pathway">
    <text evidence="3">Hydrocarbon metabolism; alkane degradation.</text>
</comment>
<dbReference type="InterPro" id="IPR024934">
    <property type="entry name" value="Rubredoxin-like_dom"/>
</dbReference>
<keyword evidence="8 9" id="KW-0408">Iron</keyword>
<sequence>MYKKGTALELQFSPRRLGEARGQPLSLGLSGEDAGRLYRALDAYLAAAPAQGAEPLVVSLDDEGEVHAPVPAHALDSAAAEAEPNQPVPSVVEFRQFVCLICGWIYDEASGDPEHGLAPGTRWEAVPDDWRCPLCDVGKEDFALMAF</sequence>
<evidence type="ECO:0000256" key="5">
    <source>
        <dbReference type="ARBA" id="ARBA00022448"/>
    </source>
</evidence>
<reference evidence="11 12" key="1">
    <citation type="submission" date="2014-04" db="EMBL/GenBank/DDBJ databases">
        <authorList>
            <person name="Bishop-Lilly K.A."/>
            <person name="Broomall S.M."/>
            <person name="Chain P.S."/>
            <person name="Chertkov O."/>
            <person name="Coyne S.R."/>
            <person name="Daligault H.E."/>
            <person name="Davenport K.W."/>
            <person name="Erkkila T."/>
            <person name="Frey K.G."/>
            <person name="Gibbons H.S."/>
            <person name="Gu W."/>
            <person name="Jaissle J."/>
            <person name="Johnson S.L."/>
            <person name="Koroleva G.I."/>
            <person name="Ladner J.T."/>
            <person name="Lo C.-C."/>
            <person name="Minogue T.D."/>
            <person name="Munk C."/>
            <person name="Palacios G.F."/>
            <person name="Redden C.L."/>
            <person name="Rosenzweig C.N."/>
            <person name="Scholz M.B."/>
            <person name="Teshima H."/>
            <person name="Xu Y."/>
        </authorList>
    </citation>
    <scope>NUCLEOTIDE SEQUENCE [LARGE SCALE GENOMIC DNA]</scope>
    <source>
        <strain evidence="12">gladioli</strain>
    </source>
</reference>
<dbReference type="PRINTS" id="PR00163">
    <property type="entry name" value="RUBREDOXIN"/>
</dbReference>
<dbReference type="PROSITE" id="PS50903">
    <property type="entry name" value="RUBREDOXIN_LIKE"/>
    <property type="match status" value="1"/>
</dbReference>
<dbReference type="Proteomes" id="UP000029590">
    <property type="component" value="Unassembled WGS sequence"/>
</dbReference>
<dbReference type="FunFam" id="2.20.28.10:FF:000001">
    <property type="entry name" value="Rubredoxin"/>
    <property type="match status" value="1"/>
</dbReference>
<dbReference type="AlphaFoldDB" id="A0AAW3F4K7"/>
<keyword evidence="6 9" id="KW-0479">Metal-binding</keyword>
<comment type="caution">
    <text evidence="11">The sequence shown here is derived from an EMBL/GenBank/DDBJ whole genome shotgun (WGS) entry which is preliminary data.</text>
</comment>
<evidence type="ECO:0000256" key="2">
    <source>
        <dbReference type="ARBA" id="ARBA00002792"/>
    </source>
</evidence>
<dbReference type="GO" id="GO:0043448">
    <property type="term" value="P:alkane catabolic process"/>
    <property type="evidence" value="ECO:0007669"/>
    <property type="project" value="TreeGrafter"/>
</dbReference>
<keyword evidence="5" id="KW-0813">Transport</keyword>
<dbReference type="RefSeq" id="WP_080742261.1">
    <property type="nucleotide sequence ID" value="NZ_CADEPO010000008.1"/>
</dbReference>
<evidence type="ECO:0000256" key="4">
    <source>
        <dbReference type="ARBA" id="ARBA00005337"/>
    </source>
</evidence>
<evidence type="ECO:0000313" key="12">
    <source>
        <dbReference type="Proteomes" id="UP000029590"/>
    </source>
</evidence>
<evidence type="ECO:0000256" key="6">
    <source>
        <dbReference type="ARBA" id="ARBA00022723"/>
    </source>
</evidence>
<comment type="similarity">
    <text evidence="4 9">Belongs to the rubredoxin family.</text>
</comment>
<evidence type="ECO:0000256" key="1">
    <source>
        <dbReference type="ARBA" id="ARBA00001965"/>
    </source>
</evidence>
<dbReference type="InterPro" id="IPR018527">
    <property type="entry name" value="Rubredoxin_Fe_BS"/>
</dbReference>
<dbReference type="PROSITE" id="PS00202">
    <property type="entry name" value="RUBREDOXIN"/>
    <property type="match status" value="1"/>
</dbReference>
<name>A0AAW3F4K7_BURGA</name>
<dbReference type="PANTHER" id="PTHR47627:SF1">
    <property type="entry name" value="RUBREDOXIN-1-RELATED"/>
    <property type="match status" value="1"/>
</dbReference>
<organism evidence="11 12">
    <name type="scientific">Burkholderia gladioli</name>
    <name type="common">Pseudomonas marginata</name>
    <name type="synonym">Phytomonas marginata</name>
    <dbReference type="NCBI Taxonomy" id="28095"/>
    <lineage>
        <taxon>Bacteria</taxon>
        <taxon>Pseudomonadati</taxon>
        <taxon>Pseudomonadota</taxon>
        <taxon>Betaproteobacteria</taxon>
        <taxon>Burkholderiales</taxon>
        <taxon>Burkholderiaceae</taxon>
        <taxon>Burkholderia</taxon>
    </lineage>
</organism>
<evidence type="ECO:0000256" key="8">
    <source>
        <dbReference type="ARBA" id="ARBA00023004"/>
    </source>
</evidence>